<protein>
    <submittedName>
        <fullName evidence="1">Mobile element protein</fullName>
    </submittedName>
</protein>
<dbReference type="EMBL" id="CP009508">
    <property type="protein sequence ID" value="AKB37140.1"/>
    <property type="molecule type" value="Genomic_DNA"/>
</dbReference>
<dbReference type="AlphaFoldDB" id="A0A0E3PR68"/>
<dbReference type="KEGG" id="msj:MSSAC_2550"/>
<evidence type="ECO:0000313" key="2">
    <source>
        <dbReference type="Proteomes" id="UP000033123"/>
    </source>
</evidence>
<accession>A0A0E3PR68</accession>
<evidence type="ECO:0000313" key="1">
    <source>
        <dbReference type="EMBL" id="AKB37140.1"/>
    </source>
</evidence>
<name>A0A0E3PR68_9EURY</name>
<dbReference type="STRING" id="1434118.MSSAC_2550"/>
<dbReference type="Proteomes" id="UP000033123">
    <property type="component" value="Chromosome"/>
</dbReference>
<reference evidence="1 2" key="1">
    <citation type="submission" date="2014-07" db="EMBL/GenBank/DDBJ databases">
        <title>Methanogenic archaea and the global carbon cycle.</title>
        <authorList>
            <person name="Henriksen J.R."/>
            <person name="Luke J."/>
            <person name="Reinhart S."/>
            <person name="Benedict M.N."/>
            <person name="Youngblut N.D."/>
            <person name="Metcalf M.E."/>
            <person name="Whitaker R.J."/>
            <person name="Metcalf W.W."/>
        </authorList>
    </citation>
    <scope>NUCLEOTIDE SEQUENCE [LARGE SCALE GENOMIC DNA]</scope>
    <source>
        <strain evidence="1 2">C2J</strain>
    </source>
</reference>
<dbReference type="HOGENOM" id="CLU_2695839_0_0_2"/>
<dbReference type="PATRIC" id="fig|1434118.4.peg.3308"/>
<organism evidence="1 2">
    <name type="scientific">Methanosarcina siciliae C2J</name>
    <dbReference type="NCBI Taxonomy" id="1434118"/>
    <lineage>
        <taxon>Archaea</taxon>
        <taxon>Methanobacteriati</taxon>
        <taxon>Methanobacteriota</taxon>
        <taxon>Stenosarchaea group</taxon>
        <taxon>Methanomicrobia</taxon>
        <taxon>Methanosarcinales</taxon>
        <taxon>Methanosarcinaceae</taxon>
        <taxon>Methanosarcina</taxon>
    </lineage>
</organism>
<sequence length="73" mass="8267">MNITKQRAFPTIPNKNICLPIETTLAVQYFFEKLNSSAIFGKYKNQIADGHPTLKGRGMLRAVRRFLGKLEIG</sequence>
<gene>
    <name evidence="1" type="ORF">MSSAC_2550</name>
</gene>
<proteinExistence type="predicted"/>